<gene>
    <name evidence="3" type="ORF">M6D89_00605</name>
</gene>
<evidence type="ECO:0000313" key="4">
    <source>
        <dbReference type="Proteomes" id="UP001139319"/>
    </source>
</evidence>
<dbReference type="EMBL" id="JAMFTH010000001">
    <property type="protein sequence ID" value="MCP8897791.1"/>
    <property type="molecule type" value="Genomic_DNA"/>
</dbReference>
<dbReference type="AlphaFoldDB" id="A0A9X2KRF3"/>
<organism evidence="3 4">
    <name type="scientific">Gilvimarinus xylanilyticus</name>
    <dbReference type="NCBI Taxonomy" id="2944139"/>
    <lineage>
        <taxon>Bacteria</taxon>
        <taxon>Pseudomonadati</taxon>
        <taxon>Pseudomonadota</taxon>
        <taxon>Gammaproteobacteria</taxon>
        <taxon>Cellvibrionales</taxon>
        <taxon>Cellvibrionaceae</taxon>
        <taxon>Gilvimarinus</taxon>
    </lineage>
</organism>
<proteinExistence type="inferred from homology"/>
<evidence type="ECO:0000256" key="1">
    <source>
        <dbReference type="ARBA" id="ARBA00008791"/>
    </source>
</evidence>
<dbReference type="InterPro" id="IPR006015">
    <property type="entry name" value="Universal_stress_UspA"/>
</dbReference>
<evidence type="ECO:0000259" key="2">
    <source>
        <dbReference type="Pfam" id="PF00582"/>
    </source>
</evidence>
<dbReference type="Pfam" id="PF00582">
    <property type="entry name" value="Usp"/>
    <property type="match status" value="2"/>
</dbReference>
<feature type="domain" description="UspA" evidence="2">
    <location>
        <begin position="1"/>
        <end position="157"/>
    </location>
</feature>
<reference evidence="3" key="2">
    <citation type="submission" date="2023-01" db="EMBL/GenBank/DDBJ databases">
        <title>Gilvimarinus xylanilyticus HB14 isolated from Caulerpa lentillifera aquaculture base in Hainan, China.</title>
        <authorList>
            <person name="Zhang Y.-J."/>
        </authorList>
    </citation>
    <scope>NUCLEOTIDE SEQUENCE</scope>
    <source>
        <strain evidence="3">HB14</strain>
    </source>
</reference>
<dbReference type="InterPro" id="IPR006016">
    <property type="entry name" value="UspA"/>
</dbReference>
<dbReference type="SUPFAM" id="SSF52402">
    <property type="entry name" value="Adenine nucleotide alpha hydrolases-like"/>
    <property type="match status" value="2"/>
</dbReference>
<evidence type="ECO:0000313" key="3">
    <source>
        <dbReference type="EMBL" id="MCP8897791.1"/>
    </source>
</evidence>
<reference evidence="3" key="1">
    <citation type="submission" date="2022-05" db="EMBL/GenBank/DDBJ databases">
        <authorList>
            <person name="Sun H.-N."/>
        </authorList>
    </citation>
    <scope>NUCLEOTIDE SEQUENCE</scope>
    <source>
        <strain evidence="3">HB14</strain>
    </source>
</reference>
<dbReference type="CDD" id="cd00293">
    <property type="entry name" value="USP-like"/>
    <property type="match status" value="2"/>
</dbReference>
<comment type="similarity">
    <text evidence="1">Belongs to the universal stress protein A family.</text>
</comment>
<dbReference type="PRINTS" id="PR01438">
    <property type="entry name" value="UNVRSLSTRESS"/>
</dbReference>
<dbReference type="PANTHER" id="PTHR46268:SF6">
    <property type="entry name" value="UNIVERSAL STRESS PROTEIN UP12"/>
    <property type="match status" value="1"/>
</dbReference>
<name>A0A9X2KRF3_9GAMM</name>
<feature type="domain" description="UspA" evidence="2">
    <location>
        <begin position="210"/>
        <end position="284"/>
    </location>
</feature>
<dbReference type="Proteomes" id="UP001139319">
    <property type="component" value="Unassembled WGS sequence"/>
</dbReference>
<sequence>MADNVIACIDDSNYAQSVCDGAVWAAQKLQAPLHLLHVLDYVHGLGERNLSGTLGFGAQETLLEELAELDEKRGKLAMEQGKQMLAAALERVKQAGISEAETRQRHGELTDTLVDLADETRLLVVGKRGAESASAHGHIGSHIEKIIRTMHKPILIVQQGFSAPKQLMIAYDGSPTIRKGIEMIAASPLLKDSVCHLVMVGKDTADNRESLAWAKNQLQQSGIEAAEHIIAGDPDSALEEFQRENAIDLLVMGAYGHSRIRHFIVGSTTTAMICRCKTSMLVLR</sequence>
<accession>A0A9X2KRF3</accession>
<protein>
    <submittedName>
        <fullName evidence="3">Universal stress protein</fullName>
    </submittedName>
</protein>
<dbReference type="RefSeq" id="WP_253966091.1">
    <property type="nucleotide sequence ID" value="NZ_JAMFTH010000001.1"/>
</dbReference>
<keyword evidence="4" id="KW-1185">Reference proteome</keyword>
<dbReference type="Gene3D" id="3.40.50.12370">
    <property type="match status" value="1"/>
</dbReference>
<comment type="caution">
    <text evidence="3">The sequence shown here is derived from an EMBL/GenBank/DDBJ whole genome shotgun (WGS) entry which is preliminary data.</text>
</comment>
<dbReference type="PANTHER" id="PTHR46268">
    <property type="entry name" value="STRESS RESPONSE PROTEIN NHAX"/>
    <property type="match status" value="1"/>
</dbReference>